<keyword evidence="2" id="KW-1185">Reference proteome</keyword>
<comment type="caution">
    <text evidence="1">The sequence shown here is derived from an EMBL/GenBank/DDBJ whole genome shotgun (WGS) entry which is preliminary data.</text>
</comment>
<evidence type="ECO:0000313" key="1">
    <source>
        <dbReference type="EMBL" id="KAB0406572.1"/>
    </source>
</evidence>
<sequence>MTPQCHCSHLRALVLGQVDSRLRCQPSDAPFDFGPNQRPCCLETMTRLTWKSSQFPFYEDLSLDPLEIIVAAEDEFGFARPDTDVEKLTRPQEIADHTAPQPLLPPDLLGRTVSRGRGCGFREALINCLTQAKKKEARP</sequence>
<dbReference type="AlphaFoldDB" id="A0A6A1QD34"/>
<proteinExistence type="predicted"/>
<organism evidence="1 2">
    <name type="scientific">Balaenoptera physalus</name>
    <name type="common">Fin whale</name>
    <name type="synonym">Balaena physalus</name>
    <dbReference type="NCBI Taxonomy" id="9770"/>
    <lineage>
        <taxon>Eukaryota</taxon>
        <taxon>Metazoa</taxon>
        <taxon>Chordata</taxon>
        <taxon>Craniata</taxon>
        <taxon>Vertebrata</taxon>
        <taxon>Euteleostomi</taxon>
        <taxon>Mammalia</taxon>
        <taxon>Eutheria</taxon>
        <taxon>Laurasiatheria</taxon>
        <taxon>Artiodactyla</taxon>
        <taxon>Whippomorpha</taxon>
        <taxon>Cetacea</taxon>
        <taxon>Mysticeti</taxon>
        <taxon>Balaenopteridae</taxon>
        <taxon>Balaenoptera</taxon>
    </lineage>
</organism>
<dbReference type="SUPFAM" id="SSF47336">
    <property type="entry name" value="ACP-like"/>
    <property type="match status" value="1"/>
</dbReference>
<dbReference type="Proteomes" id="UP000437017">
    <property type="component" value="Unassembled WGS sequence"/>
</dbReference>
<dbReference type="InterPro" id="IPR036736">
    <property type="entry name" value="ACP-like_sf"/>
</dbReference>
<protein>
    <submittedName>
        <fullName evidence="1">Uncharacterized protein</fullName>
    </submittedName>
</protein>
<accession>A0A6A1QD34</accession>
<reference evidence="1 2" key="1">
    <citation type="journal article" date="2019" name="PLoS ONE">
        <title>Genomic analyses reveal an absence of contemporary introgressive admixture between fin whales and blue whales, despite known hybrids.</title>
        <authorList>
            <person name="Westbury M.V."/>
            <person name="Petersen B."/>
            <person name="Lorenzen E.D."/>
        </authorList>
    </citation>
    <scope>NUCLEOTIDE SEQUENCE [LARGE SCALE GENOMIC DNA]</scope>
    <source>
        <strain evidence="1">FinWhale-01</strain>
    </source>
</reference>
<evidence type="ECO:0000313" key="2">
    <source>
        <dbReference type="Proteomes" id="UP000437017"/>
    </source>
</evidence>
<dbReference type="EMBL" id="SGJD01000166">
    <property type="protein sequence ID" value="KAB0406572.1"/>
    <property type="molecule type" value="Genomic_DNA"/>
</dbReference>
<gene>
    <name evidence="1" type="ORF">E2I00_010381</name>
</gene>
<name>A0A6A1QD34_BALPH</name>
<dbReference type="Gene3D" id="1.10.1200.10">
    <property type="entry name" value="ACP-like"/>
    <property type="match status" value="1"/>
</dbReference>